<dbReference type="OrthoDB" id="533321at2759"/>
<dbReference type="HOGENOM" id="CLU_084336_1_0_1"/>
<sequence>MNGRDKAEVLAQTSAEVMAKLAAARAAAAAAASNGSSSSTSTSGSEVASGTGSVASATSSEDWVEDWRRSDAKVNKYPDMREFTAVGAGGDDFKAAMVKCVEDVVGGPAPVTTRASSGGNYLSVRVGPVRVESPEQVLAVFLAMRKDPRLKFHL</sequence>
<evidence type="ECO:0000313" key="3">
    <source>
        <dbReference type="Proteomes" id="UP000006906"/>
    </source>
</evidence>
<dbReference type="InterPro" id="IPR027471">
    <property type="entry name" value="YbeD-like_sf"/>
</dbReference>
<dbReference type="InParanoid" id="A8IKA6"/>
<proteinExistence type="predicted"/>
<dbReference type="EMBL" id="CM008973">
    <property type="protein sequence ID" value="PNW74822.1"/>
    <property type="molecule type" value="Genomic_DNA"/>
</dbReference>
<dbReference type="OMA" id="MREFTAV"/>
<name>A8IKA6_CHLRE</name>
<organism evidence="2 3">
    <name type="scientific">Chlamydomonas reinhardtii</name>
    <name type="common">Chlamydomonas smithii</name>
    <dbReference type="NCBI Taxonomy" id="3055"/>
    <lineage>
        <taxon>Eukaryota</taxon>
        <taxon>Viridiplantae</taxon>
        <taxon>Chlorophyta</taxon>
        <taxon>core chlorophytes</taxon>
        <taxon>Chlorophyceae</taxon>
        <taxon>CS clade</taxon>
        <taxon>Chlamydomonadales</taxon>
        <taxon>Chlamydomonadaceae</taxon>
        <taxon>Chlamydomonas</taxon>
    </lineage>
</organism>
<dbReference type="ProMEX" id="A8IKA6"/>
<dbReference type="GeneID" id="5716518"/>
<dbReference type="SUPFAM" id="SSF117991">
    <property type="entry name" value="YbeD/HP0495-like"/>
    <property type="match status" value="1"/>
</dbReference>
<dbReference type="PANTHER" id="PTHR34782:SF1">
    <property type="entry name" value="PHOSPHORIBOSYLFORMYLGLYCINAMIDINE SYNTHASE"/>
    <property type="match status" value="1"/>
</dbReference>
<feature type="region of interest" description="Disordered" evidence="1">
    <location>
        <begin position="30"/>
        <end position="65"/>
    </location>
</feature>
<dbReference type="Gene3D" id="3.30.70.260">
    <property type="match status" value="1"/>
</dbReference>
<dbReference type="Pfam" id="PF04359">
    <property type="entry name" value="DUF493"/>
    <property type="match status" value="1"/>
</dbReference>
<keyword evidence="3" id="KW-1185">Reference proteome</keyword>
<dbReference type="Proteomes" id="UP000006906">
    <property type="component" value="Chromosome 12"/>
</dbReference>
<dbReference type="PaxDb" id="3055-EDP05473"/>
<dbReference type="Gramene" id="PNW74822">
    <property type="protein sequence ID" value="PNW74822"/>
    <property type="gene ID" value="CHLRE_12g508300v5"/>
</dbReference>
<dbReference type="eggNOG" id="ENOG502RAZQ">
    <property type="taxonomic scope" value="Eukaryota"/>
</dbReference>
<dbReference type="KEGG" id="cre:CHLRE_12g508300v5"/>
<feature type="compositionally biased region" description="Low complexity" evidence="1">
    <location>
        <begin position="30"/>
        <end position="60"/>
    </location>
</feature>
<gene>
    <name evidence="2" type="ORF">CHLRE_12g508300v5</name>
</gene>
<accession>A8IKA6</accession>
<dbReference type="RefSeq" id="XP_001691027.1">
    <property type="nucleotide sequence ID" value="XM_001690975.2"/>
</dbReference>
<dbReference type="AlphaFoldDB" id="A8IKA6"/>
<reference evidence="2 3" key="1">
    <citation type="journal article" date="2007" name="Science">
        <title>The Chlamydomonas genome reveals the evolution of key animal and plant functions.</title>
        <authorList>
            <person name="Merchant S.S."/>
            <person name="Prochnik S.E."/>
            <person name="Vallon O."/>
            <person name="Harris E.H."/>
            <person name="Karpowicz S.J."/>
            <person name="Witman G.B."/>
            <person name="Terry A."/>
            <person name="Salamov A."/>
            <person name="Fritz-Laylin L.K."/>
            <person name="Marechal-Drouard L."/>
            <person name="Marshall W.F."/>
            <person name="Qu L.H."/>
            <person name="Nelson D.R."/>
            <person name="Sanderfoot A.A."/>
            <person name="Spalding M.H."/>
            <person name="Kapitonov V.V."/>
            <person name="Ren Q."/>
            <person name="Ferris P."/>
            <person name="Lindquist E."/>
            <person name="Shapiro H."/>
            <person name="Lucas S.M."/>
            <person name="Grimwood J."/>
            <person name="Schmutz J."/>
            <person name="Cardol P."/>
            <person name="Cerutti H."/>
            <person name="Chanfreau G."/>
            <person name="Chen C.L."/>
            <person name="Cognat V."/>
            <person name="Croft M.T."/>
            <person name="Dent R."/>
            <person name="Dutcher S."/>
            <person name="Fernandez E."/>
            <person name="Fukuzawa H."/>
            <person name="Gonzalez-Ballester D."/>
            <person name="Gonzalez-Halphen D."/>
            <person name="Hallmann A."/>
            <person name="Hanikenne M."/>
            <person name="Hippler M."/>
            <person name="Inwood W."/>
            <person name="Jabbari K."/>
            <person name="Kalanon M."/>
            <person name="Kuras R."/>
            <person name="Lefebvre P.A."/>
            <person name="Lemaire S.D."/>
            <person name="Lobanov A.V."/>
            <person name="Lohr M."/>
            <person name="Manuell A."/>
            <person name="Meier I."/>
            <person name="Mets L."/>
            <person name="Mittag M."/>
            <person name="Mittelmeier T."/>
            <person name="Moroney J.V."/>
            <person name="Moseley J."/>
            <person name="Napoli C."/>
            <person name="Nedelcu A.M."/>
            <person name="Niyogi K."/>
            <person name="Novoselov S.V."/>
            <person name="Paulsen I.T."/>
            <person name="Pazour G."/>
            <person name="Purton S."/>
            <person name="Ral J.P."/>
            <person name="Riano-Pachon D.M."/>
            <person name="Riekhof W."/>
            <person name="Rymarquis L."/>
            <person name="Schroda M."/>
            <person name="Stern D."/>
            <person name="Umen J."/>
            <person name="Willows R."/>
            <person name="Wilson N."/>
            <person name="Zimmer S.L."/>
            <person name="Allmer J."/>
            <person name="Balk J."/>
            <person name="Bisova K."/>
            <person name="Chen C.J."/>
            <person name="Elias M."/>
            <person name="Gendler K."/>
            <person name="Hauser C."/>
            <person name="Lamb M.R."/>
            <person name="Ledford H."/>
            <person name="Long J.C."/>
            <person name="Minagawa J."/>
            <person name="Page M.D."/>
            <person name="Pan J."/>
            <person name="Pootakham W."/>
            <person name="Roje S."/>
            <person name="Rose A."/>
            <person name="Stahlberg E."/>
            <person name="Terauchi A.M."/>
            <person name="Yang P."/>
            <person name="Ball S."/>
            <person name="Bowler C."/>
            <person name="Dieckmann C.L."/>
            <person name="Gladyshev V.N."/>
            <person name="Green P."/>
            <person name="Jorgensen R."/>
            <person name="Mayfield S."/>
            <person name="Mueller-Roeber B."/>
            <person name="Rajamani S."/>
            <person name="Sayre R.T."/>
            <person name="Brokstein P."/>
            <person name="Dubchak I."/>
            <person name="Goodstein D."/>
            <person name="Hornick L."/>
            <person name="Huang Y.W."/>
            <person name="Jhaveri J."/>
            <person name="Luo Y."/>
            <person name="Martinez D."/>
            <person name="Ngau W.C."/>
            <person name="Otillar B."/>
            <person name="Poliakov A."/>
            <person name="Porter A."/>
            <person name="Szajkowski L."/>
            <person name="Werner G."/>
            <person name="Zhou K."/>
            <person name="Grigoriev I.V."/>
            <person name="Rokhsar D.S."/>
            <person name="Grossman A.R."/>
        </authorList>
    </citation>
    <scope>NUCLEOTIDE SEQUENCE [LARGE SCALE GENOMIC DNA]</scope>
    <source>
        <strain evidence="3">CC-503</strain>
    </source>
</reference>
<dbReference type="PANTHER" id="PTHR34782">
    <property type="entry name" value="PHOSPHORIBOSYLFORMYLGLYCINAMIDINE SYNTHASE"/>
    <property type="match status" value="1"/>
</dbReference>
<evidence type="ECO:0000256" key="1">
    <source>
        <dbReference type="SAM" id="MobiDB-lite"/>
    </source>
</evidence>
<dbReference type="InterPro" id="IPR007454">
    <property type="entry name" value="UPF0250_YbeD-like"/>
</dbReference>
<protein>
    <submittedName>
        <fullName evidence="2">Uncharacterized protein</fullName>
    </submittedName>
</protein>
<evidence type="ECO:0000313" key="2">
    <source>
        <dbReference type="EMBL" id="PNW74822.1"/>
    </source>
</evidence>